<dbReference type="Proteomes" id="UP000265618">
    <property type="component" value="Unassembled WGS sequence"/>
</dbReference>
<evidence type="ECO:0000313" key="1">
    <source>
        <dbReference type="EMBL" id="GCA63493.1"/>
    </source>
</evidence>
<keyword evidence="2" id="KW-1185">Reference proteome</keyword>
<accession>A0A391NYP6</accession>
<gene>
    <name evidence="1" type="ORF">KIPB_010274</name>
</gene>
<protein>
    <submittedName>
        <fullName evidence="1">Uncharacterized protein</fullName>
    </submittedName>
</protein>
<feature type="non-terminal residue" evidence="1">
    <location>
        <position position="119"/>
    </location>
</feature>
<dbReference type="EMBL" id="BDIP01003767">
    <property type="protein sequence ID" value="GCA63493.1"/>
    <property type="molecule type" value="Genomic_DNA"/>
</dbReference>
<comment type="caution">
    <text evidence="1">The sequence shown here is derived from an EMBL/GenBank/DDBJ whole genome shotgun (WGS) entry which is preliminary data.</text>
</comment>
<reference evidence="1 2" key="1">
    <citation type="journal article" date="2018" name="PLoS ONE">
        <title>The draft genome of Kipferlia bialata reveals reductive genome evolution in fornicate parasites.</title>
        <authorList>
            <person name="Tanifuji G."/>
            <person name="Takabayashi S."/>
            <person name="Kume K."/>
            <person name="Takagi M."/>
            <person name="Nakayama T."/>
            <person name="Kamikawa R."/>
            <person name="Inagaki Y."/>
            <person name="Hashimoto T."/>
        </authorList>
    </citation>
    <scope>NUCLEOTIDE SEQUENCE [LARGE SCALE GENOMIC DNA]</scope>
    <source>
        <strain evidence="1">NY0173</strain>
    </source>
</reference>
<proteinExistence type="predicted"/>
<name>A0A391NYP6_9EUKA</name>
<sequence>ARLLRVAETLAPRQKAALQLVRQYTEVPAVGTDDVAEAEYELCDLKRHGALRHRLAIEMGGHLIFPEVATALSLPVEPVDLSALDALEAVQGKVGMMLHWQDTQEGRAGLMVKRHDAWR</sequence>
<evidence type="ECO:0000313" key="2">
    <source>
        <dbReference type="Proteomes" id="UP000265618"/>
    </source>
</evidence>
<organism evidence="1 2">
    <name type="scientific">Kipferlia bialata</name>
    <dbReference type="NCBI Taxonomy" id="797122"/>
    <lineage>
        <taxon>Eukaryota</taxon>
        <taxon>Metamonada</taxon>
        <taxon>Carpediemonas-like organisms</taxon>
        <taxon>Kipferlia</taxon>
    </lineage>
</organism>
<dbReference type="AlphaFoldDB" id="A0A391NYP6"/>